<comment type="caution">
    <text evidence="1">The sequence shown here is derived from an EMBL/GenBank/DDBJ whole genome shotgun (WGS) entry which is preliminary data.</text>
</comment>
<keyword evidence="2" id="KW-1185">Reference proteome</keyword>
<organism evidence="1 2">
    <name type="scientific">Ilex paraguariensis</name>
    <name type="common">yerba mate</name>
    <dbReference type="NCBI Taxonomy" id="185542"/>
    <lineage>
        <taxon>Eukaryota</taxon>
        <taxon>Viridiplantae</taxon>
        <taxon>Streptophyta</taxon>
        <taxon>Embryophyta</taxon>
        <taxon>Tracheophyta</taxon>
        <taxon>Spermatophyta</taxon>
        <taxon>Magnoliopsida</taxon>
        <taxon>eudicotyledons</taxon>
        <taxon>Gunneridae</taxon>
        <taxon>Pentapetalae</taxon>
        <taxon>asterids</taxon>
        <taxon>campanulids</taxon>
        <taxon>Aquifoliales</taxon>
        <taxon>Aquifoliaceae</taxon>
        <taxon>Ilex</taxon>
    </lineage>
</organism>
<dbReference type="EMBL" id="CAUOFW020001338">
    <property type="protein sequence ID" value="CAK9143823.1"/>
    <property type="molecule type" value="Genomic_DNA"/>
</dbReference>
<name>A0ABC8RFT2_9AQUA</name>
<sequence length="75" mass="7719">GRRQDIEGCLSSTRVVGTESEGGRVEAWNGCQRLSRGTRGGASSVMGAVGADAGADNVSLTTKFTSAYVLMATIH</sequence>
<accession>A0ABC8RFT2</accession>
<proteinExistence type="predicted"/>
<reference evidence="1 2" key="1">
    <citation type="submission" date="2024-02" db="EMBL/GenBank/DDBJ databases">
        <authorList>
            <person name="Vignale AGUSTIN F."/>
            <person name="Sosa J E."/>
            <person name="Modenutti C."/>
        </authorList>
    </citation>
    <scope>NUCLEOTIDE SEQUENCE [LARGE SCALE GENOMIC DNA]</scope>
</reference>
<protein>
    <submittedName>
        <fullName evidence="1">Uncharacterized protein</fullName>
    </submittedName>
</protein>
<feature type="non-terminal residue" evidence="1">
    <location>
        <position position="1"/>
    </location>
</feature>
<evidence type="ECO:0000313" key="2">
    <source>
        <dbReference type="Proteomes" id="UP001642360"/>
    </source>
</evidence>
<evidence type="ECO:0000313" key="1">
    <source>
        <dbReference type="EMBL" id="CAK9143823.1"/>
    </source>
</evidence>
<dbReference type="AlphaFoldDB" id="A0ABC8RFT2"/>
<gene>
    <name evidence="1" type="ORF">ILEXP_LOCUS11561</name>
</gene>
<dbReference type="Proteomes" id="UP001642360">
    <property type="component" value="Unassembled WGS sequence"/>
</dbReference>